<sequence length="43" mass="5192">MKQFYLHYFILFLFYSFIYLFIFKSTITPSGATLQCGLKNSWL</sequence>
<keyword evidence="1" id="KW-1133">Transmembrane helix</keyword>
<evidence type="ECO:0000256" key="1">
    <source>
        <dbReference type="SAM" id="Phobius"/>
    </source>
</evidence>
<dbReference type="EMBL" id="GBXM01087696">
    <property type="protein sequence ID" value="JAH20881.1"/>
    <property type="molecule type" value="Transcribed_RNA"/>
</dbReference>
<reference evidence="2" key="1">
    <citation type="submission" date="2014-11" db="EMBL/GenBank/DDBJ databases">
        <authorList>
            <person name="Amaro Gonzalez C."/>
        </authorList>
    </citation>
    <scope>NUCLEOTIDE SEQUENCE</scope>
</reference>
<feature type="transmembrane region" description="Helical" evidence="1">
    <location>
        <begin position="6"/>
        <end position="23"/>
    </location>
</feature>
<accession>A0A0E9QVA3</accession>
<dbReference type="AlphaFoldDB" id="A0A0E9QVA3"/>
<evidence type="ECO:0000313" key="2">
    <source>
        <dbReference type="EMBL" id="JAH20881.1"/>
    </source>
</evidence>
<keyword evidence="1" id="KW-0472">Membrane</keyword>
<protein>
    <submittedName>
        <fullName evidence="2">Uncharacterized protein</fullName>
    </submittedName>
</protein>
<keyword evidence="1" id="KW-0812">Transmembrane</keyword>
<reference evidence="2" key="2">
    <citation type="journal article" date="2015" name="Fish Shellfish Immunol.">
        <title>Early steps in the European eel (Anguilla anguilla)-Vibrio vulnificus interaction in the gills: Role of the RtxA13 toxin.</title>
        <authorList>
            <person name="Callol A."/>
            <person name="Pajuelo D."/>
            <person name="Ebbesson L."/>
            <person name="Teles M."/>
            <person name="MacKenzie S."/>
            <person name="Amaro C."/>
        </authorList>
    </citation>
    <scope>NUCLEOTIDE SEQUENCE</scope>
</reference>
<organism evidence="2">
    <name type="scientific">Anguilla anguilla</name>
    <name type="common">European freshwater eel</name>
    <name type="synonym">Muraena anguilla</name>
    <dbReference type="NCBI Taxonomy" id="7936"/>
    <lineage>
        <taxon>Eukaryota</taxon>
        <taxon>Metazoa</taxon>
        <taxon>Chordata</taxon>
        <taxon>Craniata</taxon>
        <taxon>Vertebrata</taxon>
        <taxon>Euteleostomi</taxon>
        <taxon>Actinopterygii</taxon>
        <taxon>Neopterygii</taxon>
        <taxon>Teleostei</taxon>
        <taxon>Anguilliformes</taxon>
        <taxon>Anguillidae</taxon>
        <taxon>Anguilla</taxon>
    </lineage>
</organism>
<name>A0A0E9QVA3_ANGAN</name>
<proteinExistence type="predicted"/>